<evidence type="ECO:0000256" key="7">
    <source>
        <dbReference type="ARBA" id="ARBA00023136"/>
    </source>
</evidence>
<feature type="transmembrane region" description="Helical" evidence="8">
    <location>
        <begin position="21"/>
        <end position="41"/>
    </location>
</feature>
<evidence type="ECO:0000256" key="5">
    <source>
        <dbReference type="ARBA" id="ARBA00022801"/>
    </source>
</evidence>
<feature type="transmembrane region" description="Helical" evidence="8">
    <location>
        <begin position="203"/>
        <end position="221"/>
    </location>
</feature>
<evidence type="ECO:0000259" key="9">
    <source>
        <dbReference type="Pfam" id="PF11984"/>
    </source>
</evidence>
<keyword evidence="5 10" id="KW-0378">Hydrolase</keyword>
<dbReference type="InterPro" id="IPR026392">
    <property type="entry name" value="Exo/Archaeosortase_dom"/>
</dbReference>
<evidence type="ECO:0000256" key="2">
    <source>
        <dbReference type="ARBA" id="ARBA00022475"/>
    </source>
</evidence>
<dbReference type="EMBL" id="WTVH01000015">
    <property type="protein sequence ID" value="NMF93564.1"/>
    <property type="molecule type" value="Genomic_DNA"/>
</dbReference>
<dbReference type="NCBIfam" id="TIGR03109">
    <property type="entry name" value="exosort_XrtA"/>
    <property type="match status" value="1"/>
</dbReference>
<keyword evidence="2" id="KW-1003">Cell membrane</keyword>
<keyword evidence="3" id="KW-0645">Protease</keyword>
<dbReference type="Pfam" id="PF09721">
    <property type="entry name" value="Exosortase_EpsH"/>
    <property type="match status" value="1"/>
</dbReference>
<protein>
    <submittedName>
        <fullName evidence="10">Exosortase A</fullName>
        <ecNumber evidence="10">3.4.22.-</ecNumber>
    </submittedName>
</protein>
<evidence type="ECO:0000256" key="1">
    <source>
        <dbReference type="ARBA" id="ARBA00004651"/>
    </source>
</evidence>
<feature type="transmembrane region" description="Helical" evidence="8">
    <location>
        <begin position="228"/>
        <end position="255"/>
    </location>
</feature>
<keyword evidence="6 8" id="KW-1133">Transmembrane helix</keyword>
<keyword evidence="4 8" id="KW-0812">Transmembrane</keyword>
<dbReference type="EC" id="3.4.22.-" evidence="10"/>
<evidence type="ECO:0000313" key="11">
    <source>
        <dbReference type="Proteomes" id="UP000601990"/>
    </source>
</evidence>
<proteinExistence type="predicted"/>
<dbReference type="NCBIfam" id="TIGR02602">
    <property type="entry name" value="8TM_EpsH"/>
    <property type="match status" value="1"/>
</dbReference>
<comment type="caution">
    <text evidence="10">The sequence shown here is derived from an EMBL/GenBank/DDBJ whole genome shotgun (WGS) entry which is preliminary data.</text>
</comment>
<dbReference type="InterPro" id="IPR019127">
    <property type="entry name" value="Exosortase"/>
</dbReference>
<evidence type="ECO:0000256" key="4">
    <source>
        <dbReference type="ARBA" id="ARBA00022692"/>
    </source>
</evidence>
<feature type="transmembrane region" description="Helical" evidence="8">
    <location>
        <begin position="61"/>
        <end position="78"/>
    </location>
</feature>
<evidence type="ECO:0000256" key="8">
    <source>
        <dbReference type="SAM" id="Phobius"/>
    </source>
</evidence>
<dbReference type="NCBIfam" id="TIGR04178">
    <property type="entry name" value="exo_archaeo"/>
    <property type="match status" value="1"/>
</dbReference>
<feature type="transmembrane region" description="Helical" evidence="8">
    <location>
        <begin position="90"/>
        <end position="107"/>
    </location>
</feature>
<organism evidence="10 11">
    <name type="scientific">Aromatoleum buckelii</name>
    <dbReference type="NCBI Taxonomy" id="200254"/>
    <lineage>
        <taxon>Bacteria</taxon>
        <taxon>Pseudomonadati</taxon>
        <taxon>Pseudomonadota</taxon>
        <taxon>Betaproteobacteria</taxon>
        <taxon>Rhodocyclales</taxon>
        <taxon>Rhodocyclaceae</taxon>
        <taxon>Aromatoleum</taxon>
    </lineage>
</organism>
<dbReference type="GO" id="GO:0016787">
    <property type="term" value="F:hydrolase activity"/>
    <property type="evidence" value="ECO:0007669"/>
    <property type="project" value="UniProtKB-KW"/>
</dbReference>
<dbReference type="RefSeq" id="WP_169198830.1">
    <property type="nucleotide sequence ID" value="NZ_WTVH02000009.1"/>
</dbReference>
<keyword evidence="7 8" id="KW-0472">Membrane</keyword>
<dbReference type="NCBIfam" id="TIGR02914">
    <property type="entry name" value="EpsI_fam"/>
    <property type="match status" value="1"/>
</dbReference>
<dbReference type="InterPro" id="IPR013426">
    <property type="entry name" value="EpsH-like"/>
</dbReference>
<dbReference type="InterPro" id="IPR017540">
    <property type="entry name" value="Exosortase-1"/>
</dbReference>
<feature type="transmembrane region" description="Helical" evidence="8">
    <location>
        <begin position="139"/>
        <end position="161"/>
    </location>
</feature>
<dbReference type="Pfam" id="PF11984">
    <property type="entry name" value="DUF3485"/>
    <property type="match status" value="1"/>
</dbReference>
<comment type="subcellular location">
    <subcellularLocation>
        <location evidence="1">Cell membrane</location>
        <topology evidence="1">Multi-pass membrane protein</topology>
    </subcellularLocation>
</comment>
<accession>A0ABX1N2S1</accession>
<keyword evidence="11" id="KW-1185">Reference proteome</keyword>
<feature type="transmembrane region" description="Helical" evidence="8">
    <location>
        <begin position="267"/>
        <end position="288"/>
    </location>
</feature>
<dbReference type="InterPro" id="IPR014263">
    <property type="entry name" value="Methanolan_biosynth_EpsI"/>
</dbReference>
<evidence type="ECO:0000313" key="10">
    <source>
        <dbReference type="EMBL" id="NMF93564.1"/>
    </source>
</evidence>
<dbReference type="Proteomes" id="UP000601990">
    <property type="component" value="Unassembled WGS sequence"/>
</dbReference>
<reference evidence="10" key="1">
    <citation type="submission" date="2019-12" db="EMBL/GenBank/DDBJ databases">
        <title>Comparative genomics gives insights into the taxonomy of the Azoarcus-Aromatoleum group and reveals separate origins of nif in the plant-associated Azoarcus and non-plant-associated Aromatoleum sub-groups.</title>
        <authorList>
            <person name="Lafos M."/>
            <person name="Maluk M."/>
            <person name="Batista M."/>
            <person name="Junghare M."/>
            <person name="Carmona M."/>
            <person name="Faoro H."/>
            <person name="Cruz L.M."/>
            <person name="Battistoni F."/>
            <person name="De Souza E."/>
            <person name="Pedrosa F."/>
            <person name="Chen W.-M."/>
            <person name="Poole P.S."/>
            <person name="Dixon R.A."/>
            <person name="James E.K."/>
        </authorList>
    </citation>
    <scope>NUCLEOTIDE SEQUENCE</scope>
    <source>
        <strain evidence="10">U120</strain>
    </source>
</reference>
<feature type="transmembrane region" description="Helical" evidence="8">
    <location>
        <begin position="113"/>
        <end position="132"/>
    </location>
</feature>
<name>A0ABX1N2S1_9RHOO</name>
<gene>
    <name evidence="10" type="primary">xrtA</name>
    <name evidence="10" type="ORF">GO608_09520</name>
</gene>
<evidence type="ECO:0000256" key="3">
    <source>
        <dbReference type="ARBA" id="ARBA00022670"/>
    </source>
</evidence>
<sequence>MKRDADHDSLAVPALPAAQGSLPAGFVAVAITLTVSVVWLLGWYWPTASEIGRIWWRTETYAHGLTVLPIFVWLVWRTRERIGEWRPQPVPWVALPVAAIGMLWMVGRLVGVAGASHFALVAMLVAGLVGVLGWRLARILLFPLAFLVFAVPIGDFLLPVLMEYTADFTVFALRATGVPVYQEGLHFIVPNGRWSVVEACSGVRYLIASTMVGALYAYLNYTTLHRRMLFMLVAMLVPIVANWLRAYMIVMLGYLSDNRIAAGVDHLIYGWIFFGVVILLMFSIGARWREEIPATVPASPGQTGSRTKWAGALPIALAVAAFPLAYGMIDSPVEEYSVKVELPAPAPGWREASADLLGYRPHYANARGEGFAMYRGPDGQPVGVYAGWYADQRDGSEMVAWGNGLVSTGRGEAYVVSRFAVESPAGPPLQGADLNTAEGRMRVWQWYRVNGRVVTGEAEVKLRLALDRVLGRADESSVIVLVTPELDAPQSADARLRDFLQAHEGGIDAALDAAARERIR</sequence>
<evidence type="ECO:0000256" key="6">
    <source>
        <dbReference type="ARBA" id="ARBA00022989"/>
    </source>
</evidence>
<feature type="domain" description="Methanolan biosynthesis EpsI" evidence="9">
    <location>
        <begin position="316"/>
        <end position="503"/>
    </location>
</feature>
<feature type="transmembrane region" description="Helical" evidence="8">
    <location>
        <begin position="309"/>
        <end position="329"/>
    </location>
</feature>